<dbReference type="SUPFAM" id="SSF54427">
    <property type="entry name" value="NTF2-like"/>
    <property type="match status" value="1"/>
</dbReference>
<dbReference type="InterPro" id="IPR027843">
    <property type="entry name" value="DUF4440"/>
</dbReference>
<reference evidence="2" key="1">
    <citation type="journal article" date="2021" name="PeerJ">
        <title>Extensive microbial diversity within the chicken gut microbiome revealed by metagenomics and culture.</title>
        <authorList>
            <person name="Gilroy R."/>
            <person name="Ravi A."/>
            <person name="Getino M."/>
            <person name="Pursley I."/>
            <person name="Horton D.L."/>
            <person name="Alikhan N.F."/>
            <person name="Baker D."/>
            <person name="Gharbi K."/>
            <person name="Hall N."/>
            <person name="Watson M."/>
            <person name="Adriaenssens E.M."/>
            <person name="Foster-Nyarko E."/>
            <person name="Jarju S."/>
            <person name="Secka A."/>
            <person name="Antonio M."/>
            <person name="Oren A."/>
            <person name="Chaudhuri R.R."/>
            <person name="La Ragione R."/>
            <person name="Hildebrand F."/>
            <person name="Pallen M.J."/>
        </authorList>
    </citation>
    <scope>NUCLEOTIDE SEQUENCE</scope>
    <source>
        <strain evidence="2">CHK185-5351</strain>
    </source>
</reference>
<evidence type="ECO:0000259" key="1">
    <source>
        <dbReference type="Pfam" id="PF14534"/>
    </source>
</evidence>
<organism evidence="2 3">
    <name type="scientific">Candidatus Fusicatenibacter intestinigallinarum</name>
    <dbReference type="NCBI Taxonomy" id="2838598"/>
    <lineage>
        <taxon>Bacteria</taxon>
        <taxon>Bacillati</taxon>
        <taxon>Bacillota</taxon>
        <taxon>Clostridia</taxon>
        <taxon>Lachnospirales</taxon>
        <taxon>Lachnospiraceae</taxon>
        <taxon>Fusicatenibacter</taxon>
    </lineage>
</organism>
<dbReference type="Gene3D" id="3.10.450.50">
    <property type="match status" value="1"/>
</dbReference>
<protein>
    <submittedName>
        <fullName evidence="2">Nuclear transport factor 2 family protein</fullName>
    </submittedName>
</protein>
<dbReference type="EMBL" id="DWWU01000041">
    <property type="protein sequence ID" value="HJC16193.1"/>
    <property type="molecule type" value="Genomic_DNA"/>
</dbReference>
<gene>
    <name evidence="2" type="ORF">H9705_10335</name>
</gene>
<proteinExistence type="predicted"/>
<dbReference type="AlphaFoldDB" id="A0A9D2NAJ8"/>
<name>A0A9D2NAJ8_9FIRM</name>
<evidence type="ECO:0000313" key="3">
    <source>
        <dbReference type="Proteomes" id="UP000823849"/>
    </source>
</evidence>
<feature type="domain" description="DUF4440" evidence="1">
    <location>
        <begin position="7"/>
        <end position="71"/>
    </location>
</feature>
<accession>A0A9D2NAJ8</accession>
<dbReference type="Proteomes" id="UP000823849">
    <property type="component" value="Unassembled WGS sequence"/>
</dbReference>
<dbReference type="Pfam" id="PF14534">
    <property type="entry name" value="DUF4440"/>
    <property type="match status" value="1"/>
</dbReference>
<sequence length="76" mass="8930">MDDRKIIEECYRLMYEGMVNKDEELLQEVLDPSFVLVHMTGMRQPKAEFIRAVMDGTLNYSSARHQHIDVNIKVCK</sequence>
<comment type="caution">
    <text evidence="2">The sequence shown here is derived from an EMBL/GenBank/DDBJ whole genome shotgun (WGS) entry which is preliminary data.</text>
</comment>
<evidence type="ECO:0000313" key="2">
    <source>
        <dbReference type="EMBL" id="HJC16193.1"/>
    </source>
</evidence>
<reference evidence="2" key="2">
    <citation type="submission" date="2021-04" db="EMBL/GenBank/DDBJ databases">
        <authorList>
            <person name="Gilroy R."/>
        </authorList>
    </citation>
    <scope>NUCLEOTIDE SEQUENCE</scope>
    <source>
        <strain evidence="2">CHK185-5351</strain>
    </source>
</reference>
<dbReference type="InterPro" id="IPR032710">
    <property type="entry name" value="NTF2-like_dom_sf"/>
</dbReference>